<proteinExistence type="inferred from homology"/>
<dbReference type="NCBIfam" id="TIGR00217">
    <property type="entry name" value="malQ"/>
    <property type="match status" value="1"/>
</dbReference>
<sequence>MRESGILLHPTSLPSQYGIGDLGPSAYAFIDWLVEAGQRYWQILPLGPVDGYGSPYSSVSAFAGNELLISPELLVEEGLLPLSALNDGEIPRAAVDSPVHYQTVANAKRKLLQHAFSMSGFDRSEGNHPLWEHFARFCSEEAWWLKVYAAYQSLAEMFPGIPWAEWHLKAPGIPLEMLRRGEFDPLGKDLPEVLQKNYRFHCFVQFLFCRQWDALHRYAATHGIKIFGDVPIYVSYHSADVWAHPQYFFLDDDYRPIEVAGVPPDYFNATGQLWGNPVYRWDILCRDGYRWWIERFHSVFERVDLARVDHFRGFAAYWSVPAGHPTAEHGKWVPGPGAHFFEVLLKSWEGPWRETAANTRTLPIVAEDLGHITPDVIALRRMFGFPGMAVLQFAFGPAKVDQFLPDKVAPDTVMYSGTHDNDTSLGWFQHEVRGDPALLARLRQYCRAEPDSISWDMIELAFQSRSEIAIVPLQDVLGLGSDARMNIPGTPSNNWRWRFSPASLTKALAERLRQVTEKTGRIAISQPAAASSPQSR</sequence>
<dbReference type="InterPro" id="IPR003385">
    <property type="entry name" value="Glyco_hydro_77"/>
</dbReference>
<dbReference type="EC" id="2.4.1.25" evidence="3 10"/>
<gene>
    <name evidence="11" type="ORF">THTE_2143</name>
</gene>
<dbReference type="KEGG" id="ttf:THTE_2143"/>
<name>A0A286RFK9_9BACT</name>
<keyword evidence="7 10" id="KW-0119">Carbohydrate metabolism</keyword>
<dbReference type="EMBL" id="CP018477">
    <property type="protein sequence ID" value="ASV74745.1"/>
    <property type="molecule type" value="Genomic_DNA"/>
</dbReference>
<keyword evidence="6 10" id="KW-0808">Transferase</keyword>
<keyword evidence="12" id="KW-1185">Reference proteome</keyword>
<dbReference type="PANTHER" id="PTHR32438:SF5">
    <property type="entry name" value="4-ALPHA-GLUCANOTRANSFERASE DPE1, CHLOROPLASTIC_AMYLOPLASTIC"/>
    <property type="match status" value="1"/>
</dbReference>
<dbReference type="Proteomes" id="UP000215086">
    <property type="component" value="Chromosome"/>
</dbReference>
<evidence type="ECO:0000256" key="1">
    <source>
        <dbReference type="ARBA" id="ARBA00000439"/>
    </source>
</evidence>
<comment type="similarity">
    <text evidence="2 10">Belongs to the disproportionating enzyme family.</text>
</comment>
<evidence type="ECO:0000256" key="2">
    <source>
        <dbReference type="ARBA" id="ARBA00005684"/>
    </source>
</evidence>
<dbReference type="Gene3D" id="3.20.20.80">
    <property type="entry name" value="Glycosidases"/>
    <property type="match status" value="1"/>
</dbReference>
<protein>
    <recommendedName>
        <fullName evidence="4 10">4-alpha-glucanotransferase</fullName>
        <ecNumber evidence="3 10">2.4.1.25</ecNumber>
    </recommendedName>
    <alternativeName>
        <fullName evidence="8 10">Amylomaltase</fullName>
    </alternativeName>
    <alternativeName>
        <fullName evidence="9 10">Disproportionating enzyme</fullName>
    </alternativeName>
</protein>
<evidence type="ECO:0000256" key="9">
    <source>
        <dbReference type="ARBA" id="ARBA00031501"/>
    </source>
</evidence>
<evidence type="ECO:0000313" key="11">
    <source>
        <dbReference type="EMBL" id="ASV74745.1"/>
    </source>
</evidence>
<dbReference type="AlphaFoldDB" id="A0A286RFK9"/>
<dbReference type="RefSeq" id="WP_095414985.1">
    <property type="nucleotide sequence ID" value="NZ_CP018477.1"/>
</dbReference>
<dbReference type="Pfam" id="PF02446">
    <property type="entry name" value="Glyco_hydro_77"/>
    <property type="match status" value="1"/>
</dbReference>
<evidence type="ECO:0000256" key="3">
    <source>
        <dbReference type="ARBA" id="ARBA00012560"/>
    </source>
</evidence>
<dbReference type="SUPFAM" id="SSF51445">
    <property type="entry name" value="(Trans)glycosidases"/>
    <property type="match status" value="1"/>
</dbReference>
<comment type="catalytic activity">
    <reaction evidence="1 10">
        <text>Transfers a segment of a (1-&gt;4)-alpha-D-glucan to a new position in an acceptor, which may be glucose or a (1-&gt;4)-alpha-D-glucan.</text>
        <dbReference type="EC" id="2.4.1.25"/>
    </reaction>
</comment>
<reference evidence="11 12" key="1">
    <citation type="journal article" name="Front. Microbiol.">
        <title>Sugar Metabolism of the First Thermophilic Planctomycete Thermogutta terrifontis: Comparative Genomic and Transcriptomic Approaches.</title>
        <authorList>
            <person name="Elcheninov A.G."/>
            <person name="Menzel P."/>
            <person name="Gudbergsdottir S.R."/>
            <person name="Slesarev A.I."/>
            <person name="Kadnikov V.V."/>
            <person name="Krogh A."/>
            <person name="Bonch-Osmolovskaya E.A."/>
            <person name="Peng X."/>
            <person name="Kublanov I.V."/>
        </authorList>
    </citation>
    <scope>NUCLEOTIDE SEQUENCE [LARGE SCALE GENOMIC DNA]</scope>
    <source>
        <strain evidence="11 12">R1</strain>
    </source>
</reference>
<evidence type="ECO:0000256" key="8">
    <source>
        <dbReference type="ARBA" id="ARBA00031423"/>
    </source>
</evidence>
<dbReference type="GO" id="GO:0004134">
    <property type="term" value="F:4-alpha-glucanotransferase activity"/>
    <property type="evidence" value="ECO:0007669"/>
    <property type="project" value="UniProtKB-EC"/>
</dbReference>
<evidence type="ECO:0000256" key="4">
    <source>
        <dbReference type="ARBA" id="ARBA00020295"/>
    </source>
</evidence>
<organism evidence="11 12">
    <name type="scientific">Thermogutta terrifontis</name>
    <dbReference type="NCBI Taxonomy" id="1331910"/>
    <lineage>
        <taxon>Bacteria</taxon>
        <taxon>Pseudomonadati</taxon>
        <taxon>Planctomycetota</taxon>
        <taxon>Planctomycetia</taxon>
        <taxon>Pirellulales</taxon>
        <taxon>Thermoguttaceae</taxon>
        <taxon>Thermogutta</taxon>
    </lineage>
</organism>
<dbReference type="GO" id="GO:0005975">
    <property type="term" value="P:carbohydrate metabolic process"/>
    <property type="evidence" value="ECO:0007669"/>
    <property type="project" value="InterPro"/>
</dbReference>
<dbReference type="NCBIfam" id="NF011080">
    <property type="entry name" value="PRK14508.1-3"/>
    <property type="match status" value="1"/>
</dbReference>
<keyword evidence="5 10" id="KW-0328">Glycosyltransferase</keyword>
<dbReference type="PANTHER" id="PTHR32438">
    <property type="entry name" value="4-ALPHA-GLUCANOTRANSFERASE DPE1, CHLOROPLASTIC/AMYLOPLASTIC"/>
    <property type="match status" value="1"/>
</dbReference>
<dbReference type="OrthoDB" id="9811841at2"/>
<dbReference type="InterPro" id="IPR017853">
    <property type="entry name" value="GH"/>
</dbReference>
<evidence type="ECO:0000256" key="6">
    <source>
        <dbReference type="ARBA" id="ARBA00022679"/>
    </source>
</evidence>
<evidence type="ECO:0000256" key="5">
    <source>
        <dbReference type="ARBA" id="ARBA00022676"/>
    </source>
</evidence>
<evidence type="ECO:0000256" key="7">
    <source>
        <dbReference type="ARBA" id="ARBA00023277"/>
    </source>
</evidence>
<accession>A0A286RFK9</accession>
<evidence type="ECO:0000313" key="12">
    <source>
        <dbReference type="Proteomes" id="UP000215086"/>
    </source>
</evidence>
<evidence type="ECO:0000256" key="10">
    <source>
        <dbReference type="RuleBase" id="RU361207"/>
    </source>
</evidence>